<name>A0A4Q7B3F6_9GAMM</name>
<reference evidence="2 3" key="1">
    <citation type="submission" date="2019-02" db="EMBL/GenBank/DDBJ databases">
        <title>The Batch Genome Submission of Acinetobacter spp. strains.</title>
        <authorList>
            <person name="Qin J."/>
            <person name="Hu Y."/>
            <person name="Ye H."/>
            <person name="Wei L."/>
            <person name="Feng Y."/>
            <person name="Zong Z."/>
        </authorList>
    </citation>
    <scope>NUCLEOTIDE SEQUENCE [LARGE SCALE GENOMIC DNA]</scope>
    <source>
        <strain evidence="2 3">WCHABo060081</strain>
    </source>
</reference>
<dbReference type="InterPro" id="IPR027805">
    <property type="entry name" value="Transposase_HTH_dom"/>
</dbReference>
<evidence type="ECO:0000259" key="1">
    <source>
        <dbReference type="Pfam" id="PF13613"/>
    </source>
</evidence>
<dbReference type="AlphaFoldDB" id="A0A4Q7B3F6"/>
<dbReference type="RefSeq" id="WP_106386913.1">
    <property type="nucleotide sequence ID" value="NZ_SGSU01000006.1"/>
</dbReference>
<dbReference type="Pfam" id="PF13613">
    <property type="entry name" value="HTH_Tnp_4"/>
    <property type="match status" value="1"/>
</dbReference>
<gene>
    <name evidence="2" type="ORF">EXE25_06725</name>
</gene>
<sequence>MNGRPTKLCIEDQALLCLSYWRKYRILFHVATSYDVSEPAVSRISRHIEDCLIQSNLFNLPKKLPEAESIH</sequence>
<proteinExistence type="predicted"/>
<protein>
    <submittedName>
        <fullName evidence="2">Transposase family protein</fullName>
    </submittedName>
</protein>
<dbReference type="Proteomes" id="UP000293483">
    <property type="component" value="Unassembled WGS sequence"/>
</dbReference>
<comment type="caution">
    <text evidence="2">The sequence shown here is derived from an EMBL/GenBank/DDBJ whole genome shotgun (WGS) entry which is preliminary data.</text>
</comment>
<feature type="domain" description="Transposase Helix-turn-helix" evidence="1">
    <location>
        <begin position="6"/>
        <end position="54"/>
    </location>
</feature>
<dbReference type="EMBL" id="SGSU01000006">
    <property type="protein sequence ID" value="RZG67657.1"/>
    <property type="molecule type" value="Genomic_DNA"/>
</dbReference>
<organism evidence="2 3">
    <name type="scientific">Acinetobacter bouvetii</name>
    <dbReference type="NCBI Taxonomy" id="202951"/>
    <lineage>
        <taxon>Bacteria</taxon>
        <taxon>Pseudomonadati</taxon>
        <taxon>Pseudomonadota</taxon>
        <taxon>Gammaproteobacteria</taxon>
        <taxon>Moraxellales</taxon>
        <taxon>Moraxellaceae</taxon>
        <taxon>Acinetobacter</taxon>
    </lineage>
</organism>
<evidence type="ECO:0000313" key="2">
    <source>
        <dbReference type="EMBL" id="RZG67657.1"/>
    </source>
</evidence>
<accession>A0A4Q7B3F6</accession>
<evidence type="ECO:0000313" key="3">
    <source>
        <dbReference type="Proteomes" id="UP000293483"/>
    </source>
</evidence>